<reference evidence="2 3" key="1">
    <citation type="journal article" date="2014" name="Int. J. Syst. Evol. Microbiol.">
        <title>Complete genome sequence of Corynebacterium casei LMG S-19264T (=DSM 44701T), isolated from a smear-ripened cheese.</title>
        <authorList>
            <consortium name="US DOE Joint Genome Institute (JGI-PGF)"/>
            <person name="Walter F."/>
            <person name="Albersmeier A."/>
            <person name="Kalinowski J."/>
            <person name="Ruckert C."/>
        </authorList>
    </citation>
    <scope>NUCLEOTIDE SEQUENCE [LARGE SCALE GENOMIC DNA]</scope>
    <source>
        <strain evidence="2 3">NBRC 112289</strain>
    </source>
</reference>
<dbReference type="SUPFAM" id="SSF50037">
    <property type="entry name" value="C-terminal domain of transcriptional repressors"/>
    <property type="match status" value="1"/>
</dbReference>
<proteinExistence type="predicted"/>
<dbReference type="AlphaFoldDB" id="A0AA37UE14"/>
<dbReference type="EMBL" id="BSUL01000001">
    <property type="protein sequence ID" value="GMA28030.1"/>
    <property type="molecule type" value="Genomic_DNA"/>
</dbReference>
<sequence length="100" mass="10557">MECEAEQLADAVLAGYLRRLLDATASLAGTGGDAERDGLLGRVRAVSSTPGRRVRIVRAGRADAQALAVDIDPDGRLVVRYDDGTLESLAAADVTHLRPE</sequence>
<organism evidence="2 3">
    <name type="scientific">Arenivirga flava</name>
    <dbReference type="NCBI Taxonomy" id="1930060"/>
    <lineage>
        <taxon>Bacteria</taxon>
        <taxon>Bacillati</taxon>
        <taxon>Actinomycetota</taxon>
        <taxon>Actinomycetes</taxon>
        <taxon>Micrococcales</taxon>
        <taxon>Microbacteriaceae</taxon>
        <taxon>Arenivirga</taxon>
    </lineage>
</organism>
<accession>A0AA37UE14</accession>
<evidence type="ECO:0000313" key="3">
    <source>
        <dbReference type="Proteomes" id="UP001157160"/>
    </source>
</evidence>
<dbReference type="InterPro" id="IPR008988">
    <property type="entry name" value="Transcriptional_repressor_C"/>
</dbReference>
<keyword evidence="3" id="KW-1185">Reference proteome</keyword>
<name>A0AA37UE14_9MICO</name>
<dbReference type="Pfam" id="PF02237">
    <property type="entry name" value="BPL_C"/>
    <property type="match status" value="1"/>
</dbReference>
<gene>
    <name evidence="2" type="ORF">GCM10025874_12830</name>
</gene>
<evidence type="ECO:0000259" key="1">
    <source>
        <dbReference type="Pfam" id="PF02237"/>
    </source>
</evidence>
<dbReference type="InterPro" id="IPR003142">
    <property type="entry name" value="BPL_C"/>
</dbReference>
<dbReference type="Gene3D" id="2.30.30.100">
    <property type="match status" value="1"/>
</dbReference>
<evidence type="ECO:0000313" key="2">
    <source>
        <dbReference type="EMBL" id="GMA28030.1"/>
    </source>
</evidence>
<comment type="caution">
    <text evidence="2">The sequence shown here is derived from an EMBL/GenBank/DDBJ whole genome shotgun (WGS) entry which is preliminary data.</text>
</comment>
<dbReference type="RefSeq" id="WP_284231161.1">
    <property type="nucleotide sequence ID" value="NZ_BSUL01000001.1"/>
</dbReference>
<dbReference type="Proteomes" id="UP001157160">
    <property type="component" value="Unassembled WGS sequence"/>
</dbReference>
<feature type="domain" description="Biotin protein ligase C-terminal" evidence="1">
    <location>
        <begin position="51"/>
        <end position="96"/>
    </location>
</feature>
<protein>
    <recommendedName>
        <fullName evidence="1">Biotin protein ligase C-terminal domain-containing protein</fullName>
    </recommendedName>
</protein>